<organism evidence="3 4">
    <name type="scientific">Candidatus Abyssobacteria bacterium SURF_17</name>
    <dbReference type="NCBI Taxonomy" id="2093361"/>
    <lineage>
        <taxon>Bacteria</taxon>
        <taxon>Pseudomonadati</taxon>
        <taxon>Candidatus Hydrogenedentota</taxon>
        <taxon>Candidatus Abyssobacteria</taxon>
    </lineage>
</organism>
<comment type="caution">
    <text evidence="3">The sequence shown here is derived from an EMBL/GenBank/DDBJ whole genome shotgun (WGS) entry which is preliminary data.</text>
</comment>
<dbReference type="EMBL" id="QZKI01000136">
    <property type="protein sequence ID" value="RJP64710.1"/>
    <property type="molecule type" value="Genomic_DNA"/>
</dbReference>
<dbReference type="Gene3D" id="3.40.50.10610">
    <property type="entry name" value="ABC-type transport auxiliary lipoprotein component"/>
    <property type="match status" value="1"/>
</dbReference>
<dbReference type="Pfam" id="PF03886">
    <property type="entry name" value="ABC_trans_aux"/>
    <property type="match status" value="1"/>
</dbReference>
<accession>A0A419EPB6</accession>
<evidence type="ECO:0000313" key="3">
    <source>
        <dbReference type="EMBL" id="RJP64710.1"/>
    </source>
</evidence>
<dbReference type="SUPFAM" id="SSF159594">
    <property type="entry name" value="XCC0632-like"/>
    <property type="match status" value="1"/>
</dbReference>
<reference evidence="3 4" key="1">
    <citation type="journal article" date="2017" name="ISME J.">
        <title>Energy and carbon metabolisms in a deep terrestrial subsurface fluid microbial community.</title>
        <authorList>
            <person name="Momper L."/>
            <person name="Jungbluth S.P."/>
            <person name="Lee M.D."/>
            <person name="Amend J.P."/>
        </authorList>
    </citation>
    <scope>NUCLEOTIDE SEQUENCE [LARGE SCALE GENOMIC DNA]</scope>
    <source>
        <strain evidence="3">SURF_17</strain>
    </source>
</reference>
<proteinExistence type="predicted"/>
<feature type="compositionally biased region" description="Polar residues" evidence="1">
    <location>
        <begin position="19"/>
        <end position="28"/>
    </location>
</feature>
<evidence type="ECO:0000259" key="2">
    <source>
        <dbReference type="Pfam" id="PF03886"/>
    </source>
</evidence>
<dbReference type="InterPro" id="IPR005586">
    <property type="entry name" value="ABC_trans_aux"/>
</dbReference>
<feature type="region of interest" description="Disordered" evidence="1">
    <location>
        <begin position="1"/>
        <end position="40"/>
    </location>
</feature>
<evidence type="ECO:0000256" key="1">
    <source>
        <dbReference type="SAM" id="MobiDB-lite"/>
    </source>
</evidence>
<feature type="domain" description="ABC-type transport auxiliary lipoprotein component" evidence="2">
    <location>
        <begin position="85"/>
        <end position="239"/>
    </location>
</feature>
<protein>
    <recommendedName>
        <fullName evidence="2">ABC-type transport auxiliary lipoprotein component domain-containing protein</fullName>
    </recommendedName>
</protein>
<evidence type="ECO:0000313" key="4">
    <source>
        <dbReference type="Proteomes" id="UP000285961"/>
    </source>
</evidence>
<name>A0A419EPB6_9BACT</name>
<sequence>MRMESPPQFKTSGLPPRTPVTSAKQSPMSPGGSFGGLVSRKRSPSRTLMLQSMHSSAAGAVRLALMLAFCAVVASCASTPAPNYYTLEPSTDAEPAIRETPLPYTLVIARFGAEQPYDSRRIVWRAGSNRLGYYPREKWASLPEEMFSYRLHERAYGSNMFRHVSLGVDADNADLILRGRITSFEELDTHDGWFGKVEMWAELAQKDGTVVWSGIVGHTERATEQNVDASVRAITEACEVVISSLLSHIDDSLRESSSE</sequence>
<gene>
    <name evidence="3" type="ORF">C4532_18900</name>
</gene>
<dbReference type="Proteomes" id="UP000285961">
    <property type="component" value="Unassembled WGS sequence"/>
</dbReference>
<dbReference type="AlphaFoldDB" id="A0A419EPB6"/>